<evidence type="ECO:0000313" key="8">
    <source>
        <dbReference type="Proteomes" id="UP000492821"/>
    </source>
</evidence>
<evidence type="ECO:0000256" key="1">
    <source>
        <dbReference type="ARBA" id="ARBA00004123"/>
    </source>
</evidence>
<dbReference type="GO" id="GO:0045944">
    <property type="term" value="P:positive regulation of transcription by RNA polymerase II"/>
    <property type="evidence" value="ECO:0007669"/>
    <property type="project" value="TreeGrafter"/>
</dbReference>
<evidence type="ECO:0000256" key="4">
    <source>
        <dbReference type="ARBA" id="ARBA00022902"/>
    </source>
</evidence>
<dbReference type="PANTHER" id="PTHR19290:SF162">
    <property type="entry name" value="TRANSCRIPTION FACTOR ATOH7"/>
    <property type="match status" value="1"/>
</dbReference>
<dbReference type="Proteomes" id="UP000492821">
    <property type="component" value="Unassembled WGS sequence"/>
</dbReference>
<evidence type="ECO:0000256" key="5">
    <source>
        <dbReference type="ARBA" id="ARBA00023242"/>
    </source>
</evidence>
<evidence type="ECO:0000256" key="6">
    <source>
        <dbReference type="SAM" id="MobiDB-lite"/>
    </source>
</evidence>
<keyword evidence="2" id="KW-0217">Developmental protein</keyword>
<evidence type="ECO:0000256" key="3">
    <source>
        <dbReference type="ARBA" id="ARBA00022782"/>
    </source>
</evidence>
<sequence length="238" mass="25845">MTATWSTYPSAAPNSDYFMSGYAAPSGMMHAPSGFYGNQQAAAAVAMMTTSPAYPQGIGRGSTSAQTGVSSSGSNSAYASPSFECYANQNAGYQSSTSSSTAPMPSPDGFFGMTGFSNAWIKSEQIEDASGRGKAPAKKSTPRRRKKALKGENSPSDEDENSEANRRRYKTPSPQILRARRQMANARERRRMNHLNTAFDCLREVLPELADGRRLSKMETLQMAQMYIEGLGRLLNDE</sequence>
<dbReference type="PANTHER" id="PTHR19290">
    <property type="entry name" value="BASIC HELIX-LOOP-HELIX PROTEIN NEUROGENIN-RELATED"/>
    <property type="match status" value="1"/>
</dbReference>
<reference evidence="8" key="1">
    <citation type="journal article" date="2013" name="Genetics">
        <title>The draft genome and transcriptome of Panagrellus redivivus are shaped by the harsh demands of a free-living lifestyle.</title>
        <authorList>
            <person name="Srinivasan J."/>
            <person name="Dillman A.R."/>
            <person name="Macchietto M.G."/>
            <person name="Heikkinen L."/>
            <person name="Lakso M."/>
            <person name="Fracchia K.M."/>
            <person name="Antoshechkin I."/>
            <person name="Mortazavi A."/>
            <person name="Wong G."/>
            <person name="Sternberg P.W."/>
        </authorList>
    </citation>
    <scope>NUCLEOTIDE SEQUENCE [LARGE SCALE GENOMIC DNA]</scope>
    <source>
        <strain evidence="8">MT8872</strain>
    </source>
</reference>
<dbReference type="WBParaSite" id="Pan_g7030.t1">
    <property type="protein sequence ID" value="Pan_g7030.t1"/>
    <property type="gene ID" value="Pan_g7030"/>
</dbReference>
<keyword evidence="5" id="KW-0539">Nucleus</keyword>
<dbReference type="SUPFAM" id="SSF47459">
    <property type="entry name" value="HLH, helix-loop-helix DNA-binding domain"/>
    <property type="match status" value="1"/>
</dbReference>
<dbReference type="Pfam" id="PF00010">
    <property type="entry name" value="HLH"/>
    <property type="match status" value="1"/>
</dbReference>
<reference evidence="9" key="2">
    <citation type="submission" date="2020-10" db="UniProtKB">
        <authorList>
            <consortium name="WormBaseParasite"/>
        </authorList>
    </citation>
    <scope>IDENTIFICATION</scope>
</reference>
<name>A0A7E4W7H8_PANRE</name>
<organism evidence="8 9">
    <name type="scientific">Panagrellus redivivus</name>
    <name type="common">Microworm</name>
    <dbReference type="NCBI Taxonomy" id="6233"/>
    <lineage>
        <taxon>Eukaryota</taxon>
        <taxon>Metazoa</taxon>
        <taxon>Ecdysozoa</taxon>
        <taxon>Nematoda</taxon>
        <taxon>Chromadorea</taxon>
        <taxon>Rhabditida</taxon>
        <taxon>Tylenchina</taxon>
        <taxon>Panagrolaimomorpha</taxon>
        <taxon>Panagrolaimoidea</taxon>
        <taxon>Panagrolaimidae</taxon>
        <taxon>Panagrellus</taxon>
    </lineage>
</organism>
<dbReference type="GO" id="GO:0007423">
    <property type="term" value="P:sensory organ development"/>
    <property type="evidence" value="ECO:0007669"/>
    <property type="project" value="TreeGrafter"/>
</dbReference>
<evidence type="ECO:0000313" key="9">
    <source>
        <dbReference type="WBParaSite" id="Pan_g7030.t1"/>
    </source>
</evidence>
<keyword evidence="8" id="KW-1185">Reference proteome</keyword>
<dbReference type="InterPro" id="IPR050359">
    <property type="entry name" value="bHLH_transcription_factors"/>
</dbReference>
<feature type="domain" description="BHLH" evidence="7">
    <location>
        <begin position="179"/>
        <end position="231"/>
    </location>
</feature>
<keyword evidence="4" id="KW-0524">Neurogenesis</keyword>
<evidence type="ECO:0000259" key="7">
    <source>
        <dbReference type="PROSITE" id="PS50888"/>
    </source>
</evidence>
<keyword evidence="3" id="KW-0221">Differentiation</keyword>
<feature type="compositionally biased region" description="Basic residues" evidence="6">
    <location>
        <begin position="135"/>
        <end position="148"/>
    </location>
</feature>
<dbReference type="Gene3D" id="4.10.280.10">
    <property type="entry name" value="Helix-loop-helix DNA-binding domain"/>
    <property type="match status" value="1"/>
</dbReference>
<dbReference type="GO" id="GO:0005634">
    <property type="term" value="C:nucleus"/>
    <property type="evidence" value="ECO:0007669"/>
    <property type="project" value="UniProtKB-SubCell"/>
</dbReference>
<dbReference type="InterPro" id="IPR036638">
    <property type="entry name" value="HLH_DNA-bd_sf"/>
</dbReference>
<dbReference type="CDD" id="cd11430">
    <property type="entry name" value="bHLH_TS_ATOH1_like"/>
    <property type="match status" value="1"/>
</dbReference>
<proteinExistence type="predicted"/>
<dbReference type="InterPro" id="IPR011598">
    <property type="entry name" value="bHLH_dom"/>
</dbReference>
<feature type="region of interest" description="Disordered" evidence="6">
    <location>
        <begin position="126"/>
        <end position="176"/>
    </location>
</feature>
<comment type="subcellular location">
    <subcellularLocation>
        <location evidence="1">Nucleus</location>
    </subcellularLocation>
</comment>
<dbReference type="GO" id="GO:0046983">
    <property type="term" value="F:protein dimerization activity"/>
    <property type="evidence" value="ECO:0007669"/>
    <property type="project" value="InterPro"/>
</dbReference>
<protein>
    <submittedName>
        <fullName evidence="9">BHLH domain-containing protein</fullName>
    </submittedName>
</protein>
<dbReference type="GO" id="GO:0061564">
    <property type="term" value="P:axon development"/>
    <property type="evidence" value="ECO:0007669"/>
    <property type="project" value="TreeGrafter"/>
</dbReference>
<dbReference type="GO" id="GO:0000981">
    <property type="term" value="F:DNA-binding transcription factor activity, RNA polymerase II-specific"/>
    <property type="evidence" value="ECO:0007669"/>
    <property type="project" value="TreeGrafter"/>
</dbReference>
<accession>A0A7E4W7H8</accession>
<dbReference type="AlphaFoldDB" id="A0A7E4W7H8"/>
<dbReference type="PROSITE" id="PS50888">
    <property type="entry name" value="BHLH"/>
    <property type="match status" value="1"/>
</dbReference>
<dbReference type="SMART" id="SM00353">
    <property type="entry name" value="HLH"/>
    <property type="match status" value="1"/>
</dbReference>
<dbReference type="GO" id="GO:0070888">
    <property type="term" value="F:E-box binding"/>
    <property type="evidence" value="ECO:0007669"/>
    <property type="project" value="TreeGrafter"/>
</dbReference>
<evidence type="ECO:0000256" key="2">
    <source>
        <dbReference type="ARBA" id="ARBA00022473"/>
    </source>
</evidence>